<reference evidence="1 2" key="1">
    <citation type="submission" date="2016-11" db="EMBL/GenBank/DDBJ databases">
        <authorList>
            <person name="Jaros S."/>
            <person name="Januszkiewicz K."/>
            <person name="Wedrychowicz H."/>
        </authorList>
    </citation>
    <scope>NUCLEOTIDE SEQUENCE [LARGE SCALE GENOMIC DNA]</scope>
    <source>
        <strain evidence="1 2">CGMCC 1.12213</strain>
    </source>
</reference>
<dbReference type="OrthoDB" id="9554436at2"/>
<organism evidence="1 2">
    <name type="scientific">Algibacter luteus</name>
    <dbReference type="NCBI Taxonomy" id="1178825"/>
    <lineage>
        <taxon>Bacteria</taxon>
        <taxon>Pseudomonadati</taxon>
        <taxon>Bacteroidota</taxon>
        <taxon>Flavobacteriia</taxon>
        <taxon>Flavobacteriales</taxon>
        <taxon>Flavobacteriaceae</taxon>
        <taxon>Algibacter</taxon>
    </lineage>
</organism>
<dbReference type="STRING" id="1178825.SAMN05216261_1445"/>
<dbReference type="RefSeq" id="WP_019388009.1">
    <property type="nucleotide sequence ID" value="NZ_ALIH01000009.1"/>
</dbReference>
<keyword evidence="2" id="KW-1185">Reference proteome</keyword>
<dbReference type="AlphaFoldDB" id="A0A1M6DAY6"/>
<accession>A0A1M6DAY6</accession>
<evidence type="ECO:0000313" key="1">
    <source>
        <dbReference type="EMBL" id="SHI70208.1"/>
    </source>
</evidence>
<proteinExistence type="predicted"/>
<dbReference type="Proteomes" id="UP000184396">
    <property type="component" value="Unassembled WGS sequence"/>
</dbReference>
<dbReference type="eggNOG" id="ENOG50343JG">
    <property type="taxonomic scope" value="Bacteria"/>
</dbReference>
<dbReference type="EMBL" id="FQYK01000003">
    <property type="protein sequence ID" value="SHI70208.1"/>
    <property type="molecule type" value="Genomic_DNA"/>
</dbReference>
<name>A0A1M6DAY6_9FLAO</name>
<protein>
    <submittedName>
        <fullName evidence="1">Uncharacterized protein</fullName>
    </submittedName>
</protein>
<gene>
    <name evidence="1" type="ORF">SAMN05216261_1445</name>
</gene>
<evidence type="ECO:0000313" key="2">
    <source>
        <dbReference type="Proteomes" id="UP000184396"/>
    </source>
</evidence>
<sequence>MKIAFCLHGLSAGLNFKEGGLPVTFSKESDLFKKHILDLNDVDCFFHTWESDSIDDLVAIYKPKKHKVEPIKTFKKPNLIERLKHKYRKSVKGVNELQRINNVYSRWYSFYESTKLVEQYEKETGIKYDFIFNTRFDMSLFKDILFQDLDKSKFYCGDWYNYYDKNGNMLDETKLFNNKEKHSKEVNGFPENINGLSDFWFCSGRDTMVKFSQIYFELKGLVKIAGKSNHRIALAKLRSMNMEKDIAKILEYSKDYYLSRWIED</sequence>